<dbReference type="KEGG" id="boz:DBV39_06770"/>
<reference evidence="1 2" key="1">
    <citation type="submission" date="2018-04" db="EMBL/GenBank/DDBJ databases">
        <title>Bordetella sp. HZ20 isolated from seawater.</title>
        <authorList>
            <person name="Sun C."/>
        </authorList>
    </citation>
    <scope>NUCLEOTIDE SEQUENCE [LARGE SCALE GENOMIC DNA]</scope>
    <source>
        <strain evidence="1 2">HZ20</strain>
    </source>
</reference>
<dbReference type="RefSeq" id="WP_108620888.1">
    <property type="nucleotide sequence ID" value="NZ_CP028901.1"/>
</dbReference>
<organism evidence="1 2">
    <name type="scientific">Orrella marina</name>
    <dbReference type="NCBI Taxonomy" id="2163011"/>
    <lineage>
        <taxon>Bacteria</taxon>
        <taxon>Pseudomonadati</taxon>
        <taxon>Pseudomonadota</taxon>
        <taxon>Betaproteobacteria</taxon>
        <taxon>Burkholderiales</taxon>
        <taxon>Alcaligenaceae</taxon>
        <taxon>Orrella</taxon>
    </lineage>
</organism>
<protein>
    <submittedName>
        <fullName evidence="1">Uncharacterized protein</fullName>
    </submittedName>
</protein>
<sequence length="164" mass="18885">MNYTQILEELQKASAFDLYRLRAAIDTELERPRWIMSIQAQLRPGQEVTYFNPGTNRLVKALLLEFRRKNAAVKDLDTGKSWLIPYAAINLDGADVEIREQPHEGLSRQSLSIGDLVGFMDAENEQQCGRIIRLNDRTVTLDAGQRRWRVSYSLLHRIVDIEAE</sequence>
<dbReference type="AlphaFoldDB" id="A0A2R4XIB1"/>
<accession>A0A2R4XIB1</accession>
<gene>
    <name evidence="1" type="ORF">DBV39_06770</name>
</gene>
<dbReference type="OrthoDB" id="6195523at2"/>
<keyword evidence="2" id="KW-1185">Reference proteome</keyword>
<evidence type="ECO:0000313" key="1">
    <source>
        <dbReference type="EMBL" id="AWB33459.1"/>
    </source>
</evidence>
<name>A0A2R4XIB1_9BURK</name>
<evidence type="ECO:0000313" key="2">
    <source>
        <dbReference type="Proteomes" id="UP000244571"/>
    </source>
</evidence>
<proteinExistence type="predicted"/>
<dbReference type="Proteomes" id="UP000244571">
    <property type="component" value="Chromosome"/>
</dbReference>
<dbReference type="EMBL" id="CP028901">
    <property type="protein sequence ID" value="AWB33459.1"/>
    <property type="molecule type" value="Genomic_DNA"/>
</dbReference>